<dbReference type="SUPFAM" id="SSF53041">
    <property type="entry name" value="Resolvase-like"/>
    <property type="match status" value="1"/>
</dbReference>
<dbReference type="PROSITE" id="PS51736">
    <property type="entry name" value="RECOMBINASES_3"/>
    <property type="match status" value="1"/>
</dbReference>
<evidence type="ECO:0000256" key="3">
    <source>
        <dbReference type="ARBA" id="ARBA00023172"/>
    </source>
</evidence>
<accession>A0A977PZ73</accession>
<dbReference type="NCBIfam" id="NF033518">
    <property type="entry name" value="transpos_IS607"/>
    <property type="match status" value="1"/>
</dbReference>
<dbReference type="AlphaFoldDB" id="A0A977PZ73"/>
<dbReference type="GO" id="GO:0003677">
    <property type="term" value="F:DNA binding"/>
    <property type="evidence" value="ECO:0007669"/>
    <property type="project" value="UniProtKB-KW"/>
</dbReference>
<dbReference type="InterPro" id="IPR006119">
    <property type="entry name" value="Resolv_N"/>
</dbReference>
<dbReference type="PROSITE" id="PS00397">
    <property type="entry name" value="RECOMBINASES_1"/>
    <property type="match status" value="1"/>
</dbReference>
<dbReference type="InterPro" id="IPR009061">
    <property type="entry name" value="DNA-bd_dom_put_sf"/>
</dbReference>
<organism evidence="7">
    <name type="scientific">Woronichinia naegeliana WA131</name>
    <dbReference type="NCBI Taxonomy" id="2824559"/>
    <lineage>
        <taxon>Bacteria</taxon>
        <taxon>Bacillati</taxon>
        <taxon>Cyanobacteriota</taxon>
        <taxon>Cyanophyceae</taxon>
        <taxon>Synechococcales</taxon>
        <taxon>Coelosphaeriaceae</taxon>
        <taxon>Woronichinia</taxon>
    </lineage>
</organism>
<dbReference type="GO" id="GO:0015074">
    <property type="term" value="P:DNA integration"/>
    <property type="evidence" value="ECO:0007669"/>
    <property type="project" value="UniProtKB-KW"/>
</dbReference>
<dbReference type="Gene3D" id="1.10.1660.10">
    <property type="match status" value="1"/>
</dbReference>
<evidence type="ECO:0000256" key="2">
    <source>
        <dbReference type="ARBA" id="ARBA00023125"/>
    </source>
</evidence>
<dbReference type="EMBL" id="CP073041">
    <property type="protein sequence ID" value="UXE64572.1"/>
    <property type="molecule type" value="Genomic_DNA"/>
</dbReference>
<evidence type="ECO:0000256" key="5">
    <source>
        <dbReference type="PROSITE-ProRule" id="PRU10137"/>
    </source>
</evidence>
<dbReference type="SUPFAM" id="SSF46955">
    <property type="entry name" value="Putative DNA-binding domain"/>
    <property type="match status" value="1"/>
</dbReference>
<feature type="active site" description="O-(5'-phospho-DNA)-serine intermediate" evidence="4 5">
    <location>
        <position position="70"/>
    </location>
</feature>
<dbReference type="PANTHER" id="PTHR36172">
    <property type="match status" value="1"/>
</dbReference>
<dbReference type="SMART" id="SM00857">
    <property type="entry name" value="Resolvase"/>
    <property type="match status" value="1"/>
</dbReference>
<dbReference type="InterPro" id="IPR051491">
    <property type="entry name" value="Recombinase/Transposase-rel"/>
</dbReference>
<dbReference type="Pfam" id="PF00239">
    <property type="entry name" value="Resolvase"/>
    <property type="match status" value="1"/>
</dbReference>
<dbReference type="InterPro" id="IPR000551">
    <property type="entry name" value="MerR-type_HTH_dom"/>
</dbReference>
<protein>
    <submittedName>
        <fullName evidence="7">IS607 family transposase</fullName>
    </submittedName>
</protein>
<dbReference type="InterPro" id="IPR041718">
    <property type="entry name" value="IS607_transposase-like"/>
</dbReference>
<reference evidence="7" key="1">
    <citation type="submission" date="2021-04" db="EMBL/GenBank/DDBJ databases">
        <title>Genome sequence of Woronichinia naegeliana from Washington state freshwater lake bloom.</title>
        <authorList>
            <person name="Dreher T.W."/>
        </authorList>
    </citation>
    <scope>NUCLEOTIDE SEQUENCE</scope>
    <source>
        <strain evidence="7">WA131</strain>
    </source>
</reference>
<gene>
    <name evidence="7" type="ORF">KA717_06715</name>
</gene>
<dbReference type="InterPro" id="IPR048046">
    <property type="entry name" value="Transpos_IS607"/>
</dbReference>
<evidence type="ECO:0000256" key="4">
    <source>
        <dbReference type="PIRSR" id="PIRSR606118-50"/>
    </source>
</evidence>
<dbReference type="Proteomes" id="UP001065613">
    <property type="component" value="Chromosome"/>
</dbReference>
<keyword evidence="1" id="KW-0229">DNA integration</keyword>
<keyword evidence="3" id="KW-0233">DNA recombination</keyword>
<evidence type="ECO:0000313" key="7">
    <source>
        <dbReference type="EMBL" id="UXE64572.1"/>
    </source>
</evidence>
<proteinExistence type="predicted"/>
<dbReference type="InterPro" id="IPR036162">
    <property type="entry name" value="Resolvase-like_N_sf"/>
</dbReference>
<dbReference type="Gene3D" id="3.40.50.1390">
    <property type="entry name" value="Resolvase, N-terminal catalytic domain"/>
    <property type="match status" value="1"/>
</dbReference>
<name>A0A977PZ73_9CYAN</name>
<dbReference type="CDD" id="cd03769">
    <property type="entry name" value="SR_IS607_transposase_like"/>
    <property type="match status" value="1"/>
</dbReference>
<dbReference type="PANTHER" id="PTHR36172:SF1">
    <property type="entry name" value="RESOLVASE-RELATED"/>
    <property type="match status" value="1"/>
</dbReference>
<dbReference type="GO" id="GO:0006355">
    <property type="term" value="P:regulation of DNA-templated transcription"/>
    <property type="evidence" value="ECO:0007669"/>
    <property type="project" value="InterPro"/>
</dbReference>
<dbReference type="Pfam" id="PF00376">
    <property type="entry name" value="MerR"/>
    <property type="match status" value="1"/>
</dbReference>
<sequence length="206" mass="23219">MEGFIIAKYVKPKTAAGMLGVHVRTLVKWEQEGKIQAIKTPSGQRRYDIESYTGKYVEPTRVTVIYARVSSRGQSEDLSRQVAVLQEKYPQAEVVSEIGGGLNFKRQKLTTLLERVMSGDVATIVVAHQDRLARFGFDWLDWFCRKFGCSIVVLNETNLSPEAEMVEDILAILDCFSSRLYGLGKYKTQIKKDKSLSQSGVEETVE</sequence>
<evidence type="ECO:0000259" key="6">
    <source>
        <dbReference type="PROSITE" id="PS51736"/>
    </source>
</evidence>
<dbReference type="InterPro" id="IPR006118">
    <property type="entry name" value="Recombinase_CS"/>
</dbReference>
<feature type="domain" description="Resolvase/invertase-type recombinase catalytic" evidence="6">
    <location>
        <begin position="62"/>
        <end position="199"/>
    </location>
</feature>
<dbReference type="KEGG" id="wna:KA717_06715"/>
<evidence type="ECO:0000256" key="1">
    <source>
        <dbReference type="ARBA" id="ARBA00022908"/>
    </source>
</evidence>
<dbReference type="Gene3D" id="1.10.287.2170">
    <property type="match status" value="1"/>
</dbReference>
<keyword evidence="2" id="KW-0238">DNA-binding</keyword>
<dbReference type="GO" id="GO:0000150">
    <property type="term" value="F:DNA strand exchange activity"/>
    <property type="evidence" value="ECO:0007669"/>
    <property type="project" value="InterPro"/>
</dbReference>